<keyword evidence="2" id="KW-1185">Reference proteome</keyword>
<organism evidence="1 2">
    <name type="scientific">Bradyrhizobium canariense</name>
    <dbReference type="NCBI Taxonomy" id="255045"/>
    <lineage>
        <taxon>Bacteria</taxon>
        <taxon>Pseudomonadati</taxon>
        <taxon>Pseudomonadota</taxon>
        <taxon>Alphaproteobacteria</taxon>
        <taxon>Hyphomicrobiales</taxon>
        <taxon>Nitrobacteraceae</taxon>
        <taxon>Bradyrhizobium</taxon>
    </lineage>
</organism>
<sequence>MRSKDKNCLIVRAAGRQLDLLRGEASRIAKGSNVDWWIDQAEVGTRFCFEDTKSKESFALACDNFGIPCQDG</sequence>
<dbReference type="EMBL" id="NAFK01000109">
    <property type="protein sequence ID" value="OSJ35425.1"/>
    <property type="molecule type" value="Genomic_DNA"/>
</dbReference>
<comment type="caution">
    <text evidence="1">The sequence shown here is derived from an EMBL/GenBank/DDBJ whole genome shotgun (WGS) entry which is preliminary data.</text>
</comment>
<evidence type="ECO:0000313" key="2">
    <source>
        <dbReference type="Proteomes" id="UP000193884"/>
    </source>
</evidence>
<reference evidence="1 2" key="1">
    <citation type="submission" date="2017-03" db="EMBL/GenBank/DDBJ databases">
        <title>Whole genome sequences of fourteen strains of Bradyrhizobium canariense and one strain of Bradyrhizobium japonicum isolated from Lupinus (Papilionoideae: Genisteae) species in Algeria.</title>
        <authorList>
            <person name="Crovadore J."/>
            <person name="Chekireb D."/>
            <person name="Brachmann A."/>
            <person name="Chablais R."/>
            <person name="Cochard B."/>
            <person name="Lefort F."/>
        </authorList>
    </citation>
    <scope>NUCLEOTIDE SEQUENCE [LARGE SCALE GENOMIC DNA]</scope>
    <source>
        <strain evidence="1 2">UBMAN05</strain>
    </source>
</reference>
<protein>
    <submittedName>
        <fullName evidence="1">Uncharacterized protein</fullName>
    </submittedName>
</protein>
<gene>
    <name evidence="1" type="ORF">BST63_01910</name>
</gene>
<evidence type="ECO:0000313" key="1">
    <source>
        <dbReference type="EMBL" id="OSJ35425.1"/>
    </source>
</evidence>
<proteinExistence type="predicted"/>
<accession>A0ABX3XB21</accession>
<name>A0ABX3XB21_9BRAD</name>
<dbReference type="Proteomes" id="UP000193884">
    <property type="component" value="Unassembled WGS sequence"/>
</dbReference>